<organism evidence="3 4">
    <name type="scientific">Ramazzottius varieornatus</name>
    <name type="common">Water bear</name>
    <name type="synonym">Tardigrade</name>
    <dbReference type="NCBI Taxonomy" id="947166"/>
    <lineage>
        <taxon>Eukaryota</taxon>
        <taxon>Metazoa</taxon>
        <taxon>Ecdysozoa</taxon>
        <taxon>Tardigrada</taxon>
        <taxon>Eutardigrada</taxon>
        <taxon>Parachela</taxon>
        <taxon>Hypsibioidea</taxon>
        <taxon>Ramazzottiidae</taxon>
        <taxon>Ramazzottius</taxon>
    </lineage>
</organism>
<feature type="region of interest" description="Disordered" evidence="1">
    <location>
        <begin position="69"/>
        <end position="97"/>
    </location>
</feature>
<keyword evidence="2" id="KW-0732">Signal</keyword>
<keyword evidence="4" id="KW-1185">Reference proteome</keyword>
<accession>A0A1D1W7E7</accession>
<proteinExistence type="predicted"/>
<comment type="caution">
    <text evidence="3">The sequence shown here is derived from an EMBL/GenBank/DDBJ whole genome shotgun (WGS) entry which is preliminary data.</text>
</comment>
<name>A0A1D1W7E7_RAMVA</name>
<dbReference type="AlphaFoldDB" id="A0A1D1W7E7"/>
<reference evidence="3 4" key="1">
    <citation type="journal article" date="2016" name="Nat. Commun.">
        <title>Extremotolerant tardigrade genome and improved radiotolerance of human cultured cells by tardigrade-unique protein.</title>
        <authorList>
            <person name="Hashimoto T."/>
            <person name="Horikawa D.D."/>
            <person name="Saito Y."/>
            <person name="Kuwahara H."/>
            <person name="Kozuka-Hata H."/>
            <person name="Shin-I T."/>
            <person name="Minakuchi Y."/>
            <person name="Ohishi K."/>
            <person name="Motoyama A."/>
            <person name="Aizu T."/>
            <person name="Enomoto A."/>
            <person name="Kondo K."/>
            <person name="Tanaka S."/>
            <person name="Hara Y."/>
            <person name="Koshikawa S."/>
            <person name="Sagara H."/>
            <person name="Miura T."/>
            <person name="Yokobori S."/>
            <person name="Miyagawa K."/>
            <person name="Suzuki Y."/>
            <person name="Kubo T."/>
            <person name="Oyama M."/>
            <person name="Kohara Y."/>
            <person name="Fujiyama A."/>
            <person name="Arakawa K."/>
            <person name="Katayama T."/>
            <person name="Toyoda A."/>
            <person name="Kunieda T."/>
        </authorList>
    </citation>
    <scope>NUCLEOTIDE SEQUENCE [LARGE SCALE GENOMIC DNA]</scope>
    <source>
        <strain evidence="3 4">YOKOZUNA-1</strain>
    </source>
</reference>
<evidence type="ECO:0008006" key="5">
    <source>
        <dbReference type="Google" id="ProtNLM"/>
    </source>
</evidence>
<feature type="chain" id="PRO_5008899279" description="Secreted protein" evidence="2">
    <location>
        <begin position="20"/>
        <end position="111"/>
    </location>
</feature>
<feature type="signal peptide" evidence="2">
    <location>
        <begin position="1"/>
        <end position="19"/>
    </location>
</feature>
<protein>
    <recommendedName>
        <fullName evidence="5">Secreted protein</fullName>
    </recommendedName>
</protein>
<gene>
    <name evidence="3" type="primary">RvY_18818-1</name>
    <name evidence="3" type="synonym">RvY_18818.1</name>
    <name evidence="3" type="ORF">RvY_18818</name>
</gene>
<evidence type="ECO:0000256" key="1">
    <source>
        <dbReference type="SAM" id="MobiDB-lite"/>
    </source>
</evidence>
<evidence type="ECO:0000256" key="2">
    <source>
        <dbReference type="SAM" id="SignalP"/>
    </source>
</evidence>
<evidence type="ECO:0000313" key="3">
    <source>
        <dbReference type="EMBL" id="GAV09246.1"/>
    </source>
</evidence>
<feature type="compositionally biased region" description="Basic residues" evidence="1">
    <location>
        <begin position="86"/>
        <end position="97"/>
    </location>
</feature>
<evidence type="ECO:0000313" key="4">
    <source>
        <dbReference type="Proteomes" id="UP000186922"/>
    </source>
</evidence>
<dbReference type="Proteomes" id="UP000186922">
    <property type="component" value="Unassembled WGS sequence"/>
</dbReference>
<sequence>MRALFTAHLISQMYSLTMAFCICENLANFFCMTVSDQIQQEFWTLKLLNGNHDFPVIILLSSDPWQRGTQRKGERKAKEISATVKRNNKTRRKSRQSKVKINACIVVQYKG</sequence>
<dbReference type="EMBL" id="BDGG01000021">
    <property type="protein sequence ID" value="GAV09246.1"/>
    <property type="molecule type" value="Genomic_DNA"/>
</dbReference>